<keyword evidence="5 10" id="KW-0436">Ligase</keyword>
<dbReference type="SUPFAM" id="SSF52374">
    <property type="entry name" value="Nucleotidylyl transferase"/>
    <property type="match status" value="1"/>
</dbReference>
<dbReference type="NCBIfam" id="TIGR00464">
    <property type="entry name" value="gltX_bact"/>
    <property type="match status" value="1"/>
</dbReference>
<evidence type="ECO:0000256" key="9">
    <source>
        <dbReference type="ARBA" id="ARBA00023146"/>
    </source>
</evidence>
<dbReference type="InterPro" id="IPR000924">
    <property type="entry name" value="Glu/Gln-tRNA-synth"/>
</dbReference>
<dbReference type="PANTHER" id="PTHR43311">
    <property type="entry name" value="GLUTAMATE--TRNA LIGASE"/>
    <property type="match status" value="1"/>
</dbReference>
<dbReference type="InterPro" id="IPR008925">
    <property type="entry name" value="aa_tRNA-synth_I_cd-bd_sf"/>
</dbReference>
<dbReference type="InterPro" id="IPR045462">
    <property type="entry name" value="aa-tRNA-synth_I_cd-bd"/>
</dbReference>
<dbReference type="InterPro" id="IPR020058">
    <property type="entry name" value="Glu/Gln-tRNA-synth_Ib_cat-dom"/>
</dbReference>
<comment type="similarity">
    <text evidence="2 10">Belongs to the class-I aminoacyl-tRNA synthetase family. Glutamate--tRNA ligase type 1 subfamily.</text>
</comment>
<evidence type="ECO:0000256" key="2">
    <source>
        <dbReference type="ARBA" id="ARBA00007894"/>
    </source>
</evidence>
<evidence type="ECO:0000256" key="8">
    <source>
        <dbReference type="ARBA" id="ARBA00022917"/>
    </source>
</evidence>
<feature type="binding site" evidence="10">
    <location>
        <position position="243"/>
    </location>
    <ligand>
        <name>ATP</name>
        <dbReference type="ChEBI" id="CHEBI:30616"/>
    </ligand>
</feature>
<evidence type="ECO:0000256" key="10">
    <source>
        <dbReference type="HAMAP-Rule" id="MF_00022"/>
    </source>
</evidence>
<dbReference type="InterPro" id="IPR033910">
    <property type="entry name" value="GluRS_core"/>
</dbReference>
<dbReference type="GO" id="GO:0008270">
    <property type="term" value="F:zinc ion binding"/>
    <property type="evidence" value="ECO:0007669"/>
    <property type="project" value="InterPro"/>
</dbReference>
<evidence type="ECO:0000256" key="5">
    <source>
        <dbReference type="ARBA" id="ARBA00022598"/>
    </source>
</evidence>
<dbReference type="InterPro" id="IPR014729">
    <property type="entry name" value="Rossmann-like_a/b/a_fold"/>
</dbReference>
<dbReference type="SUPFAM" id="SSF48163">
    <property type="entry name" value="An anticodon-binding domain of class I aminoacyl-tRNA synthetases"/>
    <property type="match status" value="1"/>
</dbReference>
<comment type="subcellular location">
    <subcellularLocation>
        <location evidence="1 10">Cytoplasm</location>
    </subcellularLocation>
</comment>
<keyword evidence="9 10" id="KW-0030">Aminoacyl-tRNA synthetase</keyword>
<dbReference type="InterPro" id="IPR049940">
    <property type="entry name" value="GluQ/Sye"/>
</dbReference>
<reference evidence="13 14" key="1">
    <citation type="journal article" date="2015" name="BMC Genomics">
        <title>Genome mining reveals unlocked bioactive potential of marine Gram-negative bacteria.</title>
        <authorList>
            <person name="Machado H."/>
            <person name="Sonnenschein E.C."/>
            <person name="Melchiorsen J."/>
            <person name="Gram L."/>
        </authorList>
    </citation>
    <scope>NUCLEOTIDE SEQUENCE [LARGE SCALE GENOMIC DNA]</scope>
    <source>
        <strain evidence="13 14">S2757</strain>
    </source>
</reference>
<dbReference type="PROSITE" id="PS00178">
    <property type="entry name" value="AA_TRNA_LIGASE_I"/>
    <property type="match status" value="1"/>
</dbReference>
<dbReference type="InterPro" id="IPR020751">
    <property type="entry name" value="aa-tRNA-synth_I_codon-bd_sub2"/>
</dbReference>
<evidence type="ECO:0000259" key="12">
    <source>
        <dbReference type="Pfam" id="PF19269"/>
    </source>
</evidence>
<evidence type="ECO:0000259" key="11">
    <source>
        <dbReference type="Pfam" id="PF00749"/>
    </source>
</evidence>
<comment type="function">
    <text evidence="10">Catalyzes the attachment of glutamate to tRNA(Glu) in a two-step reaction: glutamate is first activated by ATP to form Glu-AMP and then transferred to the acceptor end of tRNA(Glu).</text>
</comment>
<evidence type="ECO:0000256" key="4">
    <source>
        <dbReference type="ARBA" id="ARBA00022490"/>
    </source>
</evidence>
<dbReference type="RefSeq" id="WP_045956918.1">
    <property type="nucleotide sequence ID" value="NZ_JXXV01000031.1"/>
</dbReference>
<dbReference type="InterPro" id="IPR001412">
    <property type="entry name" value="aa-tRNA-synth_I_CS"/>
</dbReference>
<dbReference type="GO" id="GO:0005829">
    <property type="term" value="C:cytosol"/>
    <property type="evidence" value="ECO:0007669"/>
    <property type="project" value="TreeGrafter"/>
</dbReference>
<dbReference type="Gene3D" id="1.10.10.350">
    <property type="match status" value="1"/>
</dbReference>
<dbReference type="InterPro" id="IPR004527">
    <property type="entry name" value="Glu-tRNA-ligase_bac/mito"/>
</dbReference>
<comment type="catalytic activity">
    <reaction evidence="10">
        <text>tRNA(Glu) + L-glutamate + ATP = L-glutamyl-tRNA(Glu) + AMP + diphosphate</text>
        <dbReference type="Rhea" id="RHEA:23540"/>
        <dbReference type="Rhea" id="RHEA-COMP:9663"/>
        <dbReference type="Rhea" id="RHEA-COMP:9680"/>
        <dbReference type="ChEBI" id="CHEBI:29985"/>
        <dbReference type="ChEBI" id="CHEBI:30616"/>
        <dbReference type="ChEBI" id="CHEBI:33019"/>
        <dbReference type="ChEBI" id="CHEBI:78442"/>
        <dbReference type="ChEBI" id="CHEBI:78520"/>
        <dbReference type="ChEBI" id="CHEBI:456215"/>
        <dbReference type="EC" id="6.1.1.17"/>
    </reaction>
</comment>
<keyword evidence="6 10" id="KW-0547">Nucleotide-binding</keyword>
<protein>
    <recommendedName>
        <fullName evidence="10">Glutamate--tRNA ligase</fullName>
        <ecNumber evidence="10">6.1.1.17</ecNumber>
    </recommendedName>
    <alternativeName>
        <fullName evidence="10">Glutamyl-tRNA synthetase</fullName>
        <shortName evidence="10">GluRS</shortName>
    </alternativeName>
</protein>
<name>A0A0F4NF20_9VIBR</name>
<proteinExistence type="inferred from homology"/>
<dbReference type="GO" id="GO:0005524">
    <property type="term" value="F:ATP binding"/>
    <property type="evidence" value="ECO:0007669"/>
    <property type="project" value="UniProtKB-UniRule"/>
</dbReference>
<organism evidence="13 14">
    <name type="scientific">Vibrio galatheae</name>
    <dbReference type="NCBI Taxonomy" id="579748"/>
    <lineage>
        <taxon>Bacteria</taxon>
        <taxon>Pseudomonadati</taxon>
        <taxon>Pseudomonadota</taxon>
        <taxon>Gammaproteobacteria</taxon>
        <taxon>Vibrionales</taxon>
        <taxon>Vibrionaceae</taxon>
        <taxon>Vibrio</taxon>
    </lineage>
</organism>
<dbReference type="Pfam" id="PF19269">
    <property type="entry name" value="Anticodon_2"/>
    <property type="match status" value="1"/>
</dbReference>
<dbReference type="EC" id="6.1.1.17" evidence="10"/>
<dbReference type="OrthoDB" id="9807503at2"/>
<keyword evidence="7 10" id="KW-0067">ATP-binding</keyword>
<evidence type="ECO:0000256" key="1">
    <source>
        <dbReference type="ARBA" id="ARBA00004496"/>
    </source>
</evidence>
<gene>
    <name evidence="10" type="primary">gltX</name>
    <name evidence="13" type="ORF">TW81_16885</name>
</gene>
<dbReference type="Gene3D" id="3.40.50.620">
    <property type="entry name" value="HUPs"/>
    <property type="match status" value="1"/>
</dbReference>
<feature type="domain" description="Aminoacyl-tRNA synthetase class I anticodon-binding" evidence="12">
    <location>
        <begin position="322"/>
        <end position="465"/>
    </location>
</feature>
<evidence type="ECO:0000313" key="14">
    <source>
        <dbReference type="Proteomes" id="UP000033673"/>
    </source>
</evidence>
<dbReference type="CDD" id="cd00808">
    <property type="entry name" value="GluRS_core"/>
    <property type="match status" value="1"/>
</dbReference>
<evidence type="ECO:0000256" key="6">
    <source>
        <dbReference type="ARBA" id="ARBA00022741"/>
    </source>
</evidence>
<sequence>MTVKTRFAPSPTGYLHVGGARTALYSWLYAKNQGGEFVLRIEDTDLERNSKEAVDAILEGMEWLGLEWNEGPYFQTQRFDRYNEMVDKLLAEDKAYKCYASKELLDEVRAEQEANKEMPRYDANHPKIKAANEAAKDGDPCVIRFRNPKEGSVVFDDQIRGRIEISNTQMDDLIIRRTDGSPTYNFCVVVDDWDMGITHVVRGEDHINNTPRQINIYEALGAPVPTFAHCAMILGDDGAKLSKRHGAVSVMQYRDMGYLPAALNNYLVRLGWSHGDQEIFTQEEMINLFSLNAVSKSASAFNTDKLLWLNNHYIKNSDPEYVAEHLQWHLDQQKLDVTNGPSITDVIKLVGERCNTLVELAEQIRYFYEDFAEFEAGAAKKHLRGVSKEPLELALAKAEALTEWTAANIKDGVIAAVCEELEIGMGKIGMPLRVAVTGGGQSPSVDAVMELIGKERCVARIKMALEFIAERETNAQ</sequence>
<keyword evidence="14" id="KW-1185">Reference proteome</keyword>
<keyword evidence="8 10" id="KW-0648">Protein biosynthesis</keyword>
<dbReference type="PATRIC" id="fig|579748.3.peg.3487"/>
<dbReference type="GO" id="GO:0004818">
    <property type="term" value="F:glutamate-tRNA ligase activity"/>
    <property type="evidence" value="ECO:0007669"/>
    <property type="project" value="UniProtKB-UniRule"/>
</dbReference>
<dbReference type="STRING" id="579748.TW81_16885"/>
<dbReference type="PANTHER" id="PTHR43311:SF2">
    <property type="entry name" value="GLUTAMATE--TRNA LIGASE, MITOCHONDRIAL-RELATED"/>
    <property type="match status" value="1"/>
</dbReference>
<dbReference type="Pfam" id="PF00749">
    <property type="entry name" value="tRNA-synt_1c"/>
    <property type="match status" value="1"/>
</dbReference>
<dbReference type="PRINTS" id="PR00987">
    <property type="entry name" value="TRNASYNTHGLU"/>
</dbReference>
<dbReference type="HAMAP" id="MF_00022">
    <property type="entry name" value="Glu_tRNA_synth_type1"/>
    <property type="match status" value="1"/>
</dbReference>
<dbReference type="GO" id="GO:0000049">
    <property type="term" value="F:tRNA binding"/>
    <property type="evidence" value="ECO:0007669"/>
    <property type="project" value="InterPro"/>
</dbReference>
<dbReference type="GO" id="GO:0006424">
    <property type="term" value="P:glutamyl-tRNA aminoacylation"/>
    <property type="evidence" value="ECO:0007669"/>
    <property type="project" value="UniProtKB-UniRule"/>
</dbReference>
<feature type="short sequence motif" description="'KMSKS' region" evidence="10">
    <location>
        <begin position="240"/>
        <end position="244"/>
    </location>
</feature>
<feature type="short sequence motif" description="'HIGH' region" evidence="10">
    <location>
        <begin position="9"/>
        <end position="19"/>
    </location>
</feature>
<dbReference type="EMBL" id="JXXV01000031">
    <property type="protein sequence ID" value="KJY81710.1"/>
    <property type="molecule type" value="Genomic_DNA"/>
</dbReference>
<comment type="caution">
    <text evidence="10">Lacks conserved residue(s) required for the propagation of feature annotation.</text>
</comment>
<evidence type="ECO:0000256" key="3">
    <source>
        <dbReference type="ARBA" id="ARBA00011245"/>
    </source>
</evidence>
<dbReference type="Proteomes" id="UP000033673">
    <property type="component" value="Unassembled WGS sequence"/>
</dbReference>
<keyword evidence="4 10" id="KW-0963">Cytoplasm</keyword>
<comment type="subunit">
    <text evidence="3 10">Monomer.</text>
</comment>
<comment type="caution">
    <text evidence="13">The sequence shown here is derived from an EMBL/GenBank/DDBJ whole genome shotgun (WGS) entry which is preliminary data.</text>
</comment>
<dbReference type="FunFam" id="3.40.50.620:FF:000007">
    <property type="entry name" value="Glutamate--tRNA ligase"/>
    <property type="match status" value="1"/>
</dbReference>
<accession>A0A0F4NF20</accession>
<dbReference type="AlphaFoldDB" id="A0A0F4NF20"/>
<evidence type="ECO:0000256" key="7">
    <source>
        <dbReference type="ARBA" id="ARBA00022840"/>
    </source>
</evidence>
<evidence type="ECO:0000313" key="13">
    <source>
        <dbReference type="EMBL" id="KJY81710.1"/>
    </source>
</evidence>
<feature type="domain" description="Glutamyl/glutaminyl-tRNA synthetase class Ib catalytic" evidence="11">
    <location>
        <begin position="3"/>
        <end position="308"/>
    </location>
</feature>